<accession>A0A1I7GU89</accession>
<name>A0A1I7GU89_9FIRM</name>
<dbReference type="STRING" id="155865.SAMN05216515_11050"/>
<keyword evidence="1" id="KW-0732">Signal</keyword>
<evidence type="ECO:0008006" key="4">
    <source>
        <dbReference type="Google" id="ProtNLM"/>
    </source>
</evidence>
<gene>
    <name evidence="2" type="ORF">SAMN05216508_10950</name>
</gene>
<dbReference type="EMBL" id="FPBT01000009">
    <property type="protein sequence ID" value="SFU52022.1"/>
    <property type="molecule type" value="Genomic_DNA"/>
</dbReference>
<sequence length="132" mass="14425">MKIRMKKVLCVLAALVLVSGLVLLSGCGEKNDPQAKYYGKWKIQSATMSGVKLDAKQLKKYNGGKDAGYIEFKSGDKCQIELFGESGSAKWSLKDETITVDDGDSTLEGKVNDDDVMELTAKKQGLTLELKK</sequence>
<evidence type="ECO:0000256" key="1">
    <source>
        <dbReference type="SAM" id="SignalP"/>
    </source>
</evidence>
<proteinExistence type="predicted"/>
<dbReference type="AlphaFoldDB" id="A0A1I7GU89"/>
<evidence type="ECO:0000313" key="2">
    <source>
        <dbReference type="EMBL" id="SFU52022.1"/>
    </source>
</evidence>
<feature type="chain" id="PRO_5038566581" description="Lipocalin-like domain-containing protein" evidence="1">
    <location>
        <begin position="25"/>
        <end position="132"/>
    </location>
</feature>
<dbReference type="RefSeq" id="WP_090470990.1">
    <property type="nucleotide sequence ID" value="NZ_CACVNK010000052.1"/>
</dbReference>
<keyword evidence="3" id="KW-1185">Reference proteome</keyword>
<dbReference type="PROSITE" id="PS51257">
    <property type="entry name" value="PROKAR_LIPOPROTEIN"/>
    <property type="match status" value="1"/>
</dbReference>
<evidence type="ECO:0000313" key="3">
    <source>
        <dbReference type="Proteomes" id="UP000198817"/>
    </source>
</evidence>
<reference evidence="2 3" key="1">
    <citation type="submission" date="2016-10" db="EMBL/GenBank/DDBJ databases">
        <authorList>
            <person name="de Groot N.N."/>
        </authorList>
    </citation>
    <scope>NUCLEOTIDE SEQUENCE [LARGE SCALE GENOMIC DNA]</scope>
    <source>
        <strain evidence="2 3">KHGC13</strain>
    </source>
</reference>
<organism evidence="2 3">
    <name type="scientific">Eubacterium pyruvativorans</name>
    <dbReference type="NCBI Taxonomy" id="155865"/>
    <lineage>
        <taxon>Bacteria</taxon>
        <taxon>Bacillati</taxon>
        <taxon>Bacillota</taxon>
        <taxon>Clostridia</taxon>
        <taxon>Eubacteriales</taxon>
        <taxon>Eubacteriaceae</taxon>
        <taxon>Eubacterium</taxon>
    </lineage>
</organism>
<dbReference type="Proteomes" id="UP000198817">
    <property type="component" value="Unassembled WGS sequence"/>
</dbReference>
<feature type="signal peptide" evidence="1">
    <location>
        <begin position="1"/>
        <end position="24"/>
    </location>
</feature>
<protein>
    <recommendedName>
        <fullName evidence="4">Lipocalin-like domain-containing protein</fullName>
    </recommendedName>
</protein>